<sequence>MQSYEQATPAMHRSSQYHDQQNFYPQEKQVSAERSGGGYYRNSASHYQEDNHAVAAAATMLFQNPTMANLGLPPWSLSQTQTSHNRSQPSSTSTTAKSSAMTGASHHESGNHRQPHHSTQICQSSSVSTSSHAQSNRHSSNAHRMSNKSRHQSTTSDTVGSTAANTVKYRATTAHTNNNHCPPASVATASQSGSNTTRHDTATNEHFQQHKSYGDYRSYRIPPTP</sequence>
<evidence type="ECO:0000256" key="1">
    <source>
        <dbReference type="SAM" id="MobiDB-lite"/>
    </source>
</evidence>
<keyword evidence="3" id="KW-1185">Reference proteome</keyword>
<feature type="compositionally biased region" description="Low complexity" evidence="1">
    <location>
        <begin position="87"/>
        <end position="104"/>
    </location>
</feature>
<dbReference type="InParanoid" id="H2XRG2"/>
<dbReference type="EMBL" id="EAAA01000758">
    <property type="status" value="NOT_ANNOTATED_CDS"/>
    <property type="molecule type" value="Genomic_DNA"/>
</dbReference>
<reference evidence="2" key="3">
    <citation type="submission" date="2025-08" db="UniProtKB">
        <authorList>
            <consortium name="Ensembl"/>
        </authorList>
    </citation>
    <scope>IDENTIFICATION</scope>
</reference>
<dbReference type="AlphaFoldDB" id="H2XRG2"/>
<dbReference type="GeneTree" id="ENSGT00660000097341"/>
<feature type="compositionally biased region" description="Polar residues" evidence="1">
    <location>
        <begin position="152"/>
        <end position="165"/>
    </location>
</feature>
<dbReference type="Ensembl" id="ENSCINT00000032332.1">
    <property type="protein sequence ID" value="ENSCINP00000032246.1"/>
    <property type="gene ID" value="ENSCING00000021038.1"/>
</dbReference>
<feature type="compositionally biased region" description="Polar residues" evidence="1">
    <location>
        <begin position="76"/>
        <end position="86"/>
    </location>
</feature>
<name>H2XRG2_CIOIN</name>
<accession>H2XRG2</accession>
<evidence type="ECO:0000313" key="3">
    <source>
        <dbReference type="Proteomes" id="UP000008144"/>
    </source>
</evidence>
<feature type="region of interest" description="Disordered" evidence="1">
    <location>
        <begin position="1"/>
        <end position="44"/>
    </location>
</feature>
<feature type="compositionally biased region" description="Low complexity" evidence="1">
    <location>
        <begin position="118"/>
        <end position="134"/>
    </location>
</feature>
<feature type="region of interest" description="Disordered" evidence="1">
    <location>
        <begin position="72"/>
        <end position="225"/>
    </location>
</feature>
<organism evidence="2 3">
    <name type="scientific">Ciona intestinalis</name>
    <name type="common">Transparent sea squirt</name>
    <name type="synonym">Ascidia intestinalis</name>
    <dbReference type="NCBI Taxonomy" id="7719"/>
    <lineage>
        <taxon>Eukaryota</taxon>
        <taxon>Metazoa</taxon>
        <taxon>Chordata</taxon>
        <taxon>Tunicata</taxon>
        <taxon>Ascidiacea</taxon>
        <taxon>Phlebobranchia</taxon>
        <taxon>Cionidae</taxon>
        <taxon>Ciona</taxon>
    </lineage>
</organism>
<proteinExistence type="predicted"/>
<reference evidence="2" key="2">
    <citation type="journal article" date="2008" name="Genome Biol.">
        <title>Improved genome assembly and evidence-based global gene model set for the chordate Ciona intestinalis: new insight into intron and operon populations.</title>
        <authorList>
            <person name="Satou Y."/>
            <person name="Mineta K."/>
            <person name="Ogasawara M."/>
            <person name="Sasakura Y."/>
            <person name="Shoguchi E."/>
            <person name="Ueno K."/>
            <person name="Yamada L."/>
            <person name="Matsumoto J."/>
            <person name="Wasserscheid J."/>
            <person name="Dewar K."/>
            <person name="Wiley G.B."/>
            <person name="Macmil S.L."/>
            <person name="Roe B.A."/>
            <person name="Zeller R.W."/>
            <person name="Hastings K.E."/>
            <person name="Lemaire P."/>
            <person name="Lindquist E."/>
            <person name="Endo T."/>
            <person name="Hotta K."/>
            <person name="Inaba K."/>
        </authorList>
    </citation>
    <scope>NUCLEOTIDE SEQUENCE [LARGE SCALE GENOMIC DNA]</scope>
    <source>
        <strain evidence="2">wild type</strain>
    </source>
</reference>
<protein>
    <submittedName>
        <fullName evidence="2">Uncharacterized protein</fullName>
    </submittedName>
</protein>
<evidence type="ECO:0000313" key="2">
    <source>
        <dbReference type="Ensembl" id="ENSCINP00000032246.1"/>
    </source>
</evidence>
<reference evidence="3" key="1">
    <citation type="journal article" date="2002" name="Science">
        <title>The draft genome of Ciona intestinalis: insights into chordate and vertebrate origins.</title>
        <authorList>
            <person name="Dehal P."/>
            <person name="Satou Y."/>
            <person name="Campbell R.K."/>
            <person name="Chapman J."/>
            <person name="Degnan B."/>
            <person name="De Tomaso A."/>
            <person name="Davidson B."/>
            <person name="Di Gregorio A."/>
            <person name="Gelpke M."/>
            <person name="Goodstein D.M."/>
            <person name="Harafuji N."/>
            <person name="Hastings K.E."/>
            <person name="Ho I."/>
            <person name="Hotta K."/>
            <person name="Huang W."/>
            <person name="Kawashima T."/>
            <person name="Lemaire P."/>
            <person name="Martinez D."/>
            <person name="Meinertzhagen I.A."/>
            <person name="Necula S."/>
            <person name="Nonaka M."/>
            <person name="Putnam N."/>
            <person name="Rash S."/>
            <person name="Saiga H."/>
            <person name="Satake M."/>
            <person name="Terry A."/>
            <person name="Yamada L."/>
            <person name="Wang H.G."/>
            <person name="Awazu S."/>
            <person name="Azumi K."/>
            <person name="Boore J."/>
            <person name="Branno M."/>
            <person name="Chin-Bow S."/>
            <person name="DeSantis R."/>
            <person name="Doyle S."/>
            <person name="Francino P."/>
            <person name="Keys D.N."/>
            <person name="Haga S."/>
            <person name="Hayashi H."/>
            <person name="Hino K."/>
            <person name="Imai K.S."/>
            <person name="Inaba K."/>
            <person name="Kano S."/>
            <person name="Kobayashi K."/>
            <person name="Kobayashi M."/>
            <person name="Lee B.I."/>
            <person name="Makabe K.W."/>
            <person name="Manohar C."/>
            <person name="Matassi G."/>
            <person name="Medina M."/>
            <person name="Mochizuki Y."/>
            <person name="Mount S."/>
            <person name="Morishita T."/>
            <person name="Miura S."/>
            <person name="Nakayama A."/>
            <person name="Nishizaka S."/>
            <person name="Nomoto H."/>
            <person name="Ohta F."/>
            <person name="Oishi K."/>
            <person name="Rigoutsos I."/>
            <person name="Sano M."/>
            <person name="Sasaki A."/>
            <person name="Sasakura Y."/>
            <person name="Shoguchi E."/>
            <person name="Shin-i T."/>
            <person name="Spagnuolo A."/>
            <person name="Stainier D."/>
            <person name="Suzuki M.M."/>
            <person name="Tassy O."/>
            <person name="Takatori N."/>
            <person name="Tokuoka M."/>
            <person name="Yagi K."/>
            <person name="Yoshizaki F."/>
            <person name="Wada S."/>
            <person name="Zhang C."/>
            <person name="Hyatt P.D."/>
            <person name="Larimer F."/>
            <person name="Detter C."/>
            <person name="Doggett N."/>
            <person name="Glavina T."/>
            <person name="Hawkins T."/>
            <person name="Richardson P."/>
            <person name="Lucas S."/>
            <person name="Kohara Y."/>
            <person name="Levine M."/>
            <person name="Satoh N."/>
            <person name="Rokhsar D.S."/>
        </authorList>
    </citation>
    <scope>NUCLEOTIDE SEQUENCE [LARGE SCALE GENOMIC DNA]</scope>
</reference>
<dbReference type="Proteomes" id="UP000008144">
    <property type="component" value="Chromosome 11"/>
</dbReference>
<reference evidence="2" key="4">
    <citation type="submission" date="2025-09" db="UniProtKB">
        <authorList>
            <consortium name="Ensembl"/>
        </authorList>
    </citation>
    <scope>IDENTIFICATION</scope>
</reference>
<dbReference type="HOGENOM" id="CLU_1232281_0_0_1"/>
<feature type="compositionally biased region" description="Polar residues" evidence="1">
    <location>
        <begin position="187"/>
        <end position="196"/>
    </location>
</feature>
<feature type="compositionally biased region" description="Polar residues" evidence="1">
    <location>
        <begin position="13"/>
        <end position="24"/>
    </location>
</feature>